<reference evidence="3 4" key="1">
    <citation type="submission" date="2018-01" db="EMBL/GenBank/DDBJ databases">
        <title>Lactibacter flavus gen. nov., sp. nov., a novel bacterium of the family Propionibacteriaceae isolated from raw milk and dairy products.</title>
        <authorList>
            <person name="Wenning M."/>
            <person name="Breitenwieser F."/>
            <person name="Huptas C."/>
            <person name="von Neubeck M."/>
            <person name="Busse H.-J."/>
            <person name="Scherer S."/>
        </authorList>
    </citation>
    <scope>NUCLEOTIDE SEQUENCE [LARGE SCALE GENOMIC DNA]</scope>
    <source>
        <strain evidence="3 4">VG341</strain>
    </source>
</reference>
<feature type="compositionally biased region" description="Low complexity" evidence="1">
    <location>
        <begin position="37"/>
        <end position="61"/>
    </location>
</feature>
<dbReference type="OrthoDB" id="9882946at2"/>
<protein>
    <recommendedName>
        <fullName evidence="5">Sensor domain-containing protein</fullName>
    </recommendedName>
</protein>
<feature type="signal peptide" evidence="2">
    <location>
        <begin position="1"/>
        <end position="20"/>
    </location>
</feature>
<evidence type="ECO:0000256" key="1">
    <source>
        <dbReference type="SAM" id="MobiDB-lite"/>
    </source>
</evidence>
<gene>
    <name evidence="3" type="ORF">C1706_05620</name>
</gene>
<comment type="caution">
    <text evidence="3">The sequence shown here is derived from an EMBL/GenBank/DDBJ whole genome shotgun (WGS) entry which is preliminary data.</text>
</comment>
<dbReference type="Proteomes" id="UP000290624">
    <property type="component" value="Unassembled WGS sequence"/>
</dbReference>
<accession>A0A4Q2EHT0</accession>
<proteinExistence type="predicted"/>
<feature type="region of interest" description="Disordered" evidence="1">
    <location>
        <begin position="22"/>
        <end position="73"/>
    </location>
</feature>
<dbReference type="PROSITE" id="PS51257">
    <property type="entry name" value="PROKAR_LIPOPROTEIN"/>
    <property type="match status" value="1"/>
</dbReference>
<dbReference type="AlphaFoldDB" id="A0A4Q2EHT0"/>
<evidence type="ECO:0008006" key="5">
    <source>
        <dbReference type="Google" id="ProtNLM"/>
    </source>
</evidence>
<dbReference type="EMBL" id="PPCV01000003">
    <property type="protein sequence ID" value="RXW32633.1"/>
    <property type="molecule type" value="Genomic_DNA"/>
</dbReference>
<organism evidence="3 4">
    <name type="scientific">Propioniciclava flava</name>
    <dbReference type="NCBI Taxonomy" id="2072026"/>
    <lineage>
        <taxon>Bacteria</taxon>
        <taxon>Bacillati</taxon>
        <taxon>Actinomycetota</taxon>
        <taxon>Actinomycetes</taxon>
        <taxon>Propionibacteriales</taxon>
        <taxon>Propionibacteriaceae</taxon>
        <taxon>Propioniciclava</taxon>
    </lineage>
</organism>
<feature type="chain" id="PRO_5038818032" description="Sensor domain-containing protein" evidence="2">
    <location>
        <begin position="21"/>
        <end position="264"/>
    </location>
</feature>
<evidence type="ECO:0000313" key="4">
    <source>
        <dbReference type="Proteomes" id="UP000290624"/>
    </source>
</evidence>
<name>A0A4Q2EHT0_9ACTN</name>
<keyword evidence="2" id="KW-0732">Signal</keyword>
<evidence type="ECO:0000313" key="3">
    <source>
        <dbReference type="EMBL" id="RXW32633.1"/>
    </source>
</evidence>
<sequence>MTVKRIVLVAVTAVALSGCAASGPIATPSVPVPTPTTPSATPTTARPTATAKHTATTKPVPSRTPPAKTLAPESTEGVIAGAIGQVPAGFSLPDEQRPAADETTAFETTPWRLACVNDAGITTTALDKLTATRIKASSGPEHVEGNGLLVFADASAAQSFLDQATAGYAACPAQAPVDNGFRPSQRSQAVPSLGEQAVQVGSWWEYQSKDAWLPAPGADLTYLARKGRFVALTYEGDESVGDPTSNADLNSRAQARIQQILAQV</sequence>
<keyword evidence="4" id="KW-1185">Reference proteome</keyword>
<evidence type="ECO:0000256" key="2">
    <source>
        <dbReference type="SAM" id="SignalP"/>
    </source>
</evidence>